<name>A0A6N2XV11_9FIRM</name>
<keyword evidence="1" id="KW-0479">Metal-binding</keyword>
<dbReference type="InterPro" id="IPR017439">
    <property type="entry name" value="Amidohydrolase"/>
</dbReference>
<feature type="binding site" evidence="1">
    <location>
        <position position="96"/>
    </location>
    <ligand>
        <name>Mn(2+)</name>
        <dbReference type="ChEBI" id="CHEBI:29035"/>
        <label>2</label>
    </ligand>
</feature>
<dbReference type="GO" id="GO:0016805">
    <property type="term" value="F:dipeptidase activity"/>
    <property type="evidence" value="ECO:0007669"/>
    <property type="project" value="TreeGrafter"/>
</dbReference>
<organism evidence="3">
    <name type="scientific">Enterocloster bolteae</name>
    <dbReference type="NCBI Taxonomy" id="208479"/>
    <lineage>
        <taxon>Bacteria</taxon>
        <taxon>Bacillati</taxon>
        <taxon>Bacillota</taxon>
        <taxon>Clostridia</taxon>
        <taxon>Lachnospirales</taxon>
        <taxon>Lachnospiraceae</taxon>
        <taxon>Enterocloster</taxon>
    </lineage>
</organism>
<dbReference type="InterPro" id="IPR036264">
    <property type="entry name" value="Bact_exopeptidase_dim_dom"/>
</dbReference>
<dbReference type="EC" id="3.-.-.-" evidence="3"/>
<proteinExistence type="predicted"/>
<feature type="binding site" evidence="1">
    <location>
        <position position="132"/>
    </location>
    <ligand>
        <name>Mn(2+)</name>
        <dbReference type="ChEBI" id="CHEBI:29035"/>
        <label>2</label>
    </ligand>
</feature>
<evidence type="ECO:0000259" key="2">
    <source>
        <dbReference type="Pfam" id="PF07687"/>
    </source>
</evidence>
<dbReference type="Gene3D" id="3.30.70.360">
    <property type="match status" value="1"/>
</dbReference>
<dbReference type="GO" id="GO:0005737">
    <property type="term" value="C:cytoplasm"/>
    <property type="evidence" value="ECO:0007669"/>
    <property type="project" value="TreeGrafter"/>
</dbReference>
<dbReference type="PANTHER" id="PTHR30575:SF3">
    <property type="entry name" value="PEPTIDASE M20 DIMERISATION DOMAIN-CONTAINING PROTEIN"/>
    <property type="match status" value="1"/>
</dbReference>
<dbReference type="Gene3D" id="3.40.630.10">
    <property type="entry name" value="Zn peptidases"/>
    <property type="match status" value="1"/>
</dbReference>
<evidence type="ECO:0000313" key="3">
    <source>
        <dbReference type="EMBL" id="VYT57506.1"/>
    </source>
</evidence>
<dbReference type="GO" id="GO:0071713">
    <property type="term" value="F:para-aminobenzoyl-glutamate hydrolase activity"/>
    <property type="evidence" value="ECO:0007669"/>
    <property type="project" value="TreeGrafter"/>
</dbReference>
<reference evidence="3" key="1">
    <citation type="submission" date="2019-11" db="EMBL/GenBank/DDBJ databases">
        <authorList>
            <person name="Feng L."/>
        </authorList>
    </citation>
    <scope>NUCLEOTIDE SEQUENCE</scope>
    <source>
        <strain evidence="3">CbolteaeLFYP116</strain>
    </source>
</reference>
<feature type="binding site" evidence="1">
    <location>
        <position position="351"/>
    </location>
    <ligand>
        <name>Mn(2+)</name>
        <dbReference type="ChEBI" id="CHEBI:29035"/>
        <label>2</label>
    </ligand>
</feature>
<comment type="cofactor">
    <cofactor evidence="1">
        <name>Mn(2+)</name>
        <dbReference type="ChEBI" id="CHEBI:29035"/>
    </cofactor>
    <text evidence="1">The Mn(2+) ion enhances activity.</text>
</comment>
<dbReference type="Pfam" id="PF01546">
    <property type="entry name" value="Peptidase_M20"/>
    <property type="match status" value="1"/>
</dbReference>
<dbReference type="InterPro" id="IPR011650">
    <property type="entry name" value="Peptidase_M20_dimer"/>
</dbReference>
<dbReference type="Pfam" id="PF07687">
    <property type="entry name" value="M20_dimer"/>
    <property type="match status" value="1"/>
</dbReference>
<dbReference type="GeneID" id="23111325"/>
<dbReference type="PIRSF" id="PIRSF005962">
    <property type="entry name" value="Pept_M20D_amidohydro"/>
    <property type="match status" value="1"/>
</dbReference>
<feature type="domain" description="Peptidase M20 dimerisation" evidence="2">
    <location>
        <begin position="179"/>
        <end position="268"/>
    </location>
</feature>
<gene>
    <name evidence="3" type="primary">yxeP_1</name>
    <name evidence="3" type="ORF">CBLFYP116_00568</name>
</gene>
<dbReference type="GO" id="GO:0046657">
    <property type="term" value="P:folic acid catabolic process"/>
    <property type="evidence" value="ECO:0007669"/>
    <property type="project" value="TreeGrafter"/>
</dbReference>
<keyword evidence="3" id="KW-0378">Hydrolase</keyword>
<feature type="binding site" evidence="1">
    <location>
        <position position="156"/>
    </location>
    <ligand>
        <name>Mn(2+)</name>
        <dbReference type="ChEBI" id="CHEBI:29035"/>
        <label>2</label>
    </ligand>
</feature>
<dbReference type="NCBIfam" id="TIGR01891">
    <property type="entry name" value="amidohydrolases"/>
    <property type="match status" value="1"/>
</dbReference>
<dbReference type="EMBL" id="CACRTF010000032">
    <property type="protein sequence ID" value="VYT57506.1"/>
    <property type="molecule type" value="Genomic_DNA"/>
</dbReference>
<dbReference type="InterPro" id="IPR052030">
    <property type="entry name" value="Peptidase_M20/M20A_hydrolases"/>
</dbReference>
<dbReference type="GO" id="GO:0046872">
    <property type="term" value="F:metal ion binding"/>
    <property type="evidence" value="ECO:0007669"/>
    <property type="project" value="UniProtKB-KW"/>
</dbReference>
<dbReference type="PANTHER" id="PTHR30575">
    <property type="entry name" value="PEPTIDASE M20"/>
    <property type="match status" value="1"/>
</dbReference>
<feature type="binding site" evidence="1">
    <location>
        <position position="98"/>
    </location>
    <ligand>
        <name>Mn(2+)</name>
        <dbReference type="ChEBI" id="CHEBI:29035"/>
        <label>2</label>
    </ligand>
</feature>
<dbReference type="SUPFAM" id="SSF53187">
    <property type="entry name" value="Zn-dependent exopeptidases"/>
    <property type="match status" value="1"/>
</dbReference>
<dbReference type="InterPro" id="IPR002933">
    <property type="entry name" value="Peptidase_M20"/>
</dbReference>
<evidence type="ECO:0000256" key="1">
    <source>
        <dbReference type="PIRSR" id="PIRSR005962-1"/>
    </source>
</evidence>
<dbReference type="AlphaFoldDB" id="A0A6N2XV11"/>
<dbReference type="SUPFAM" id="SSF55031">
    <property type="entry name" value="Bacterial exopeptidase dimerisation domain"/>
    <property type="match status" value="1"/>
</dbReference>
<sequence>MKNSICEYVNAHHTDILSTFNELHSMPEPALREVRTADYLKTQLKQAGFDVRGDFAKTAVLGIRDTGIDGPVIGIRADMDALCYEKEGKTIYIHSCGHDANCTAVLWAAKALLETGQLKAGSLKVLFQPAEETLQGAEAVIESRVLEGTQYLVSTHLRPQEELPMGLVSPAVLHGASGHIRVKIYGHEAHGAKPHQGVNAILTASAVIGTVNALPFNPSVPHSIKPTKISSGSNPFNIIPNYAEIMFDIRAQTNEVMKQIRESLTKAAVTSAESMGAKALAEWLGGVPAASRCDELIEIASEAIRESLGEDALGPVIITPGGEDFHNYPLAISGLRTTVLGIGAGLKPGLHMSDMTFDTNAVFNAVTAIGSTVVNIYKSNL</sequence>
<dbReference type="RefSeq" id="WP_002573887.1">
    <property type="nucleotide sequence ID" value="NZ_CACRTF010000032.1"/>
</dbReference>
<accession>A0A6N2XV11</accession>
<protein>
    <submittedName>
        <fullName evidence="3">Putative hydrolase YxeP</fullName>
        <ecNumber evidence="3">3.-.-.-</ecNumber>
    </submittedName>
</protein>
<keyword evidence="1" id="KW-0464">Manganese</keyword>